<name>A0A0G4HCK8_9ALVE</name>
<proteinExistence type="predicted"/>
<dbReference type="EMBL" id="CDMZ01002290">
    <property type="protein sequence ID" value="CEM41701.1"/>
    <property type="molecule type" value="Genomic_DNA"/>
</dbReference>
<protein>
    <recommendedName>
        <fullName evidence="1">VWFA domain-containing protein</fullName>
    </recommendedName>
</protein>
<dbReference type="PROSITE" id="PS50234">
    <property type="entry name" value="VWFA"/>
    <property type="match status" value="1"/>
</dbReference>
<accession>A0A0G4HCK8</accession>
<dbReference type="InterPro" id="IPR002035">
    <property type="entry name" value="VWF_A"/>
</dbReference>
<evidence type="ECO:0000259" key="1">
    <source>
        <dbReference type="PROSITE" id="PS50234"/>
    </source>
</evidence>
<evidence type="ECO:0000313" key="2">
    <source>
        <dbReference type="EMBL" id="CEM41701.1"/>
    </source>
</evidence>
<dbReference type="InterPro" id="IPR036465">
    <property type="entry name" value="vWFA_dom_sf"/>
</dbReference>
<dbReference type="CDD" id="cd00198">
    <property type="entry name" value="vWFA"/>
    <property type="match status" value="1"/>
</dbReference>
<dbReference type="VEuPathDB" id="CryptoDB:Cvel_6336"/>
<dbReference type="AlphaFoldDB" id="A0A0G4HCK8"/>
<gene>
    <name evidence="2" type="ORF">Cvel_6336</name>
</gene>
<sequence>MPARLDERGTNAHISVEACAVGKFWVYRIVQHSSCAVKRRQKVLNVFVVDNSGSMGSLTRLASGTIAEGLVVGLRSSTCVECLPASLVLFGSQASVVSDSITKDTRFSSLPFPSQGLTNITAGIETGVNEVKRVLSQMKAEDRKDVHVILTFLSDGGHNQGPRPNTVLGALKRDVLNLDARLSVLIVGVGESSSTELGMQVKTELETVTIEGLQSVYFAKNQGEMAMVLTELTEGCVSTLGTGSVHEVSLSEDKKFAFDERGPLRVFLGNSAVCLLAPCEDGGTVPPALVVDGATIVPTVRTASASDVSDALSYQLPRLSRQKIAQGTESIRGRVRVLEGFIEAGEDFMASLRAAEQSGETERVFTQDDIGRVHMHPSERIKLLRRLKGETGAFRQEKNRLKDLLTQVSNDSSQQAAFLMGMDGKFASKAVQKAGTIGTSVRDILEKIRESSAEIAKNLTDEVTEERPEAGHSILSFATPQETLKEWTAAAVDAGLNNGLSDTFSVLTAYGLPAVPVSFLFTSAAQMDPFQTSCLRIETTLIDTATLLLAKQAQQSLSSPSGHTITDALPLVDPSCPQACVLAMRSPVYEYLCSVLLCKDLYMWNPRMPFALHAHALFRTICQITEAPSSALIRLAIRIIYSFRKLTGTFRLSEGEYVRLFERWFIDWASITQSQADNVQHPVMLILLLCALDLPNVNTDPSSLVVPGLTMCNEALARICKAILKSDRIAGTSGSTKTEATRLLRDLFGITKHNSPTTIEDITEPEPEVDEVRRSVGPSIPRGIAQTDAATRALQSLGLQDKGVDGFVSEIFGQYSSCLRFGLSLREWMRDAGLEWSDLEARMEAEYEAPESLGTFLTTRMTEAAEGGWASLLGLTTEAEKETVIYSAFLQAMLRHDSASREGICEDDADVRDKSTLQEMMTDLHMTFYFDALKAKNAQLTEMGEELMYATASKTDTDGIDTLIGPHTHGLSRGSFWGLWRACKRDSARRAIFLNKTNRCFRG</sequence>
<dbReference type="SUPFAM" id="SSF53300">
    <property type="entry name" value="vWA-like"/>
    <property type="match status" value="1"/>
</dbReference>
<organism evidence="2">
    <name type="scientific">Chromera velia CCMP2878</name>
    <dbReference type="NCBI Taxonomy" id="1169474"/>
    <lineage>
        <taxon>Eukaryota</taxon>
        <taxon>Sar</taxon>
        <taxon>Alveolata</taxon>
        <taxon>Colpodellida</taxon>
        <taxon>Chromeraceae</taxon>
        <taxon>Chromera</taxon>
    </lineage>
</organism>
<dbReference type="Gene3D" id="3.40.50.410">
    <property type="entry name" value="von Willebrand factor, type A domain"/>
    <property type="match status" value="1"/>
</dbReference>
<feature type="domain" description="VWFA" evidence="1">
    <location>
        <begin position="44"/>
        <end position="232"/>
    </location>
</feature>
<reference evidence="2" key="1">
    <citation type="submission" date="2014-11" db="EMBL/GenBank/DDBJ databases">
        <authorList>
            <person name="Otto D Thomas"/>
            <person name="Naeem Raeece"/>
        </authorList>
    </citation>
    <scope>NUCLEOTIDE SEQUENCE</scope>
</reference>